<reference evidence="1" key="1">
    <citation type="journal article" date="2020" name="bioRxiv">
        <title>Chromosome-level reference genome of the European wasp spider Argiope bruennichi: a resource for studies on range expansion and evolutionary adaptation.</title>
        <authorList>
            <person name="Sheffer M.M."/>
            <person name="Hoppe A."/>
            <person name="Krehenwinkel H."/>
            <person name="Uhl G."/>
            <person name="Kuss A.W."/>
            <person name="Jensen L."/>
            <person name="Jensen C."/>
            <person name="Gillespie R.G."/>
            <person name="Hoff K.J."/>
            <person name="Prost S."/>
        </authorList>
    </citation>
    <scope>NUCLEOTIDE SEQUENCE</scope>
</reference>
<keyword evidence="2" id="KW-1185">Reference proteome</keyword>
<proteinExistence type="predicted"/>
<dbReference type="AlphaFoldDB" id="A0A8T0FC83"/>
<accession>A0A8T0FC83</accession>
<evidence type="ECO:0000313" key="1">
    <source>
        <dbReference type="EMBL" id="KAF8788884.1"/>
    </source>
</evidence>
<reference evidence="1" key="2">
    <citation type="submission" date="2020-06" db="EMBL/GenBank/DDBJ databases">
        <authorList>
            <person name="Sheffer M."/>
        </authorList>
    </citation>
    <scope>NUCLEOTIDE SEQUENCE</scope>
</reference>
<evidence type="ECO:0000313" key="2">
    <source>
        <dbReference type="Proteomes" id="UP000807504"/>
    </source>
</evidence>
<protein>
    <submittedName>
        <fullName evidence="1">Uncharacterized protein</fullName>
    </submittedName>
</protein>
<sequence>MRRQISLQNKKILEQMLVSLPFRCSSVSKHLYSDVASCTSIPYNIIFQLTASSDFFAVSMYPQMCVDFNTFLQNAGLRYQGFYFQSDSLP</sequence>
<dbReference type="EMBL" id="JABXBU010000012">
    <property type="protein sequence ID" value="KAF8788884.1"/>
    <property type="molecule type" value="Genomic_DNA"/>
</dbReference>
<gene>
    <name evidence="1" type="ORF">HNY73_006878</name>
</gene>
<name>A0A8T0FC83_ARGBR</name>
<comment type="caution">
    <text evidence="1">The sequence shown here is derived from an EMBL/GenBank/DDBJ whole genome shotgun (WGS) entry which is preliminary data.</text>
</comment>
<dbReference type="Proteomes" id="UP000807504">
    <property type="component" value="Unassembled WGS sequence"/>
</dbReference>
<organism evidence="1 2">
    <name type="scientific">Argiope bruennichi</name>
    <name type="common">Wasp spider</name>
    <name type="synonym">Aranea bruennichi</name>
    <dbReference type="NCBI Taxonomy" id="94029"/>
    <lineage>
        <taxon>Eukaryota</taxon>
        <taxon>Metazoa</taxon>
        <taxon>Ecdysozoa</taxon>
        <taxon>Arthropoda</taxon>
        <taxon>Chelicerata</taxon>
        <taxon>Arachnida</taxon>
        <taxon>Araneae</taxon>
        <taxon>Araneomorphae</taxon>
        <taxon>Entelegynae</taxon>
        <taxon>Araneoidea</taxon>
        <taxon>Araneidae</taxon>
        <taxon>Argiope</taxon>
    </lineage>
</organism>